<evidence type="ECO:0000256" key="9">
    <source>
        <dbReference type="PIRSR" id="PIRSR006431-1"/>
    </source>
</evidence>
<comment type="subcellular location">
    <subcellularLocation>
        <location evidence="2 8">Cytoplasm</location>
    </subcellularLocation>
</comment>
<protein>
    <recommendedName>
        <fullName evidence="8 10">Proline iminopeptidase</fullName>
        <shortName evidence="8">PIP</shortName>
        <ecNumber evidence="8 10">3.4.11.5</ecNumber>
    </recommendedName>
    <alternativeName>
        <fullName evidence="8">Prolyl aminopeptidase</fullName>
    </alternativeName>
</protein>
<feature type="active site" evidence="9">
    <location>
        <position position="267"/>
    </location>
</feature>
<evidence type="ECO:0000313" key="13">
    <source>
        <dbReference type="Proteomes" id="UP000019489"/>
    </source>
</evidence>
<keyword evidence="4 8" id="KW-0031">Aminopeptidase</keyword>
<dbReference type="InterPro" id="IPR029058">
    <property type="entry name" value="AB_hydrolase_fold"/>
</dbReference>
<feature type="active site" description="Nucleophile" evidence="9">
    <location>
        <position position="112"/>
    </location>
</feature>
<dbReference type="InterPro" id="IPR005944">
    <property type="entry name" value="Pro_iminopeptidase"/>
</dbReference>
<dbReference type="PIRSF" id="PIRSF006431">
    <property type="entry name" value="Pept_S33"/>
    <property type="match status" value="1"/>
</dbReference>
<dbReference type="AlphaFoldDB" id="W9G8X3"/>
<dbReference type="PANTHER" id="PTHR43722:SF1">
    <property type="entry name" value="PROLINE IMINOPEPTIDASE"/>
    <property type="match status" value="1"/>
</dbReference>
<evidence type="ECO:0000313" key="12">
    <source>
        <dbReference type="EMBL" id="EWT02631.1"/>
    </source>
</evidence>
<keyword evidence="13" id="KW-1185">Reference proteome</keyword>
<feature type="domain" description="AB hydrolase-1" evidence="11">
    <location>
        <begin position="35"/>
        <end position="295"/>
    </location>
</feature>
<evidence type="ECO:0000256" key="2">
    <source>
        <dbReference type="ARBA" id="ARBA00004496"/>
    </source>
</evidence>
<evidence type="ECO:0000256" key="7">
    <source>
        <dbReference type="ARBA" id="ARBA00022801"/>
    </source>
</evidence>
<dbReference type="eggNOG" id="COG0596">
    <property type="taxonomic scope" value="Bacteria"/>
</dbReference>
<accession>W9G8X3</accession>
<reference evidence="12 13" key="1">
    <citation type="submission" date="2013-08" db="EMBL/GenBank/DDBJ databases">
        <title>Intrasporangium oryzae NRRL B-24470.</title>
        <authorList>
            <person name="Liu H."/>
            <person name="Wang G."/>
        </authorList>
    </citation>
    <scope>NUCLEOTIDE SEQUENCE [LARGE SCALE GENOMIC DNA]</scope>
    <source>
        <strain evidence="12 13">NRRL B-24470</strain>
    </source>
</reference>
<dbReference type="OrthoDB" id="9796770at2"/>
<evidence type="ECO:0000256" key="4">
    <source>
        <dbReference type="ARBA" id="ARBA00022438"/>
    </source>
</evidence>
<comment type="caution">
    <text evidence="12">The sequence shown here is derived from an EMBL/GenBank/DDBJ whole genome shotgun (WGS) entry which is preliminary data.</text>
</comment>
<evidence type="ECO:0000256" key="3">
    <source>
        <dbReference type="ARBA" id="ARBA00010088"/>
    </source>
</evidence>
<dbReference type="Pfam" id="PF00561">
    <property type="entry name" value="Abhydrolase_1"/>
    <property type="match status" value="1"/>
</dbReference>
<dbReference type="PATRIC" id="fig|1386089.3.peg.964"/>
<evidence type="ECO:0000256" key="6">
    <source>
        <dbReference type="ARBA" id="ARBA00022670"/>
    </source>
</evidence>
<dbReference type="PRINTS" id="PR00111">
    <property type="entry name" value="ABHYDROLASE"/>
</dbReference>
<dbReference type="Gene3D" id="3.40.50.1820">
    <property type="entry name" value="alpha/beta hydrolase"/>
    <property type="match status" value="1"/>
</dbReference>
<dbReference type="EC" id="3.4.11.5" evidence="8 10"/>
<dbReference type="GO" id="GO:0005737">
    <property type="term" value="C:cytoplasm"/>
    <property type="evidence" value="ECO:0007669"/>
    <property type="project" value="UniProtKB-SubCell"/>
</dbReference>
<evidence type="ECO:0000256" key="1">
    <source>
        <dbReference type="ARBA" id="ARBA00001585"/>
    </source>
</evidence>
<dbReference type="InterPro" id="IPR002410">
    <property type="entry name" value="Peptidase_S33"/>
</dbReference>
<keyword evidence="6 8" id="KW-0645">Protease</keyword>
<dbReference type="PANTHER" id="PTHR43722">
    <property type="entry name" value="PROLINE IMINOPEPTIDASE"/>
    <property type="match status" value="1"/>
</dbReference>
<dbReference type="InterPro" id="IPR000073">
    <property type="entry name" value="AB_hydrolase_1"/>
</dbReference>
<evidence type="ECO:0000259" key="11">
    <source>
        <dbReference type="Pfam" id="PF00561"/>
    </source>
</evidence>
<proteinExistence type="inferred from homology"/>
<keyword evidence="7 8" id="KW-0378">Hydrolase</keyword>
<dbReference type="STRING" id="1386089.N865_04155"/>
<evidence type="ECO:0000256" key="5">
    <source>
        <dbReference type="ARBA" id="ARBA00022490"/>
    </source>
</evidence>
<sequence>MRYPVSEPFDSGVLETGSHSVFWERVGNPSGKPAVVLHGGPGSGATPWWRTFFDSDRYCVTLFDQRGCGRSRPLASDPDTDLSSITTQHLIADIEALRVLHGIDRWLVFGGSWGSTLGLAYAVEHPSRVSELVLWGVTTTTRHEVDWLTWSMGEVYPEAFSDLLALVPDVERGGNVPAAYNRLLMSEDEELRDRAARGWCAWEERLATLQGPPNPSPRYADATFRLGFARLVTHFFGAHGFLPMDGISGRLDRIVDIPAVFVRGRLDIASPLGVVWRLAQQLPLATLHVVEDEDHGGADVTDRLLVSATDQFGR</sequence>
<dbReference type="GO" id="GO:0006508">
    <property type="term" value="P:proteolysis"/>
    <property type="evidence" value="ECO:0007669"/>
    <property type="project" value="UniProtKB-KW"/>
</dbReference>
<comment type="similarity">
    <text evidence="3 8 10">Belongs to the peptidase S33 family.</text>
</comment>
<dbReference type="Proteomes" id="UP000019489">
    <property type="component" value="Unassembled WGS sequence"/>
</dbReference>
<dbReference type="EMBL" id="AWSA01000008">
    <property type="protein sequence ID" value="EWT02631.1"/>
    <property type="molecule type" value="Genomic_DNA"/>
</dbReference>
<comment type="catalytic activity">
    <reaction evidence="1 8 10">
        <text>Release of N-terminal proline from a peptide.</text>
        <dbReference type="EC" id="3.4.11.5"/>
    </reaction>
</comment>
<organism evidence="12 13">
    <name type="scientific">Intrasporangium oryzae NRRL B-24470</name>
    <dbReference type="NCBI Taxonomy" id="1386089"/>
    <lineage>
        <taxon>Bacteria</taxon>
        <taxon>Bacillati</taxon>
        <taxon>Actinomycetota</taxon>
        <taxon>Actinomycetes</taxon>
        <taxon>Micrococcales</taxon>
        <taxon>Intrasporangiaceae</taxon>
        <taxon>Intrasporangium</taxon>
    </lineage>
</organism>
<keyword evidence="5 8" id="KW-0963">Cytoplasm</keyword>
<dbReference type="GO" id="GO:0004177">
    <property type="term" value="F:aminopeptidase activity"/>
    <property type="evidence" value="ECO:0007669"/>
    <property type="project" value="UniProtKB-UniRule"/>
</dbReference>
<gene>
    <name evidence="12" type="ORF">N865_04155</name>
</gene>
<dbReference type="SUPFAM" id="SSF53474">
    <property type="entry name" value="alpha/beta-Hydrolases"/>
    <property type="match status" value="1"/>
</dbReference>
<evidence type="ECO:0000256" key="10">
    <source>
        <dbReference type="RuleBase" id="RU003421"/>
    </source>
</evidence>
<dbReference type="PRINTS" id="PR00793">
    <property type="entry name" value="PROAMNOPTASE"/>
</dbReference>
<evidence type="ECO:0000256" key="8">
    <source>
        <dbReference type="PIRNR" id="PIRNR006431"/>
    </source>
</evidence>
<dbReference type="NCBIfam" id="TIGR01249">
    <property type="entry name" value="pro_imino_pep_1"/>
    <property type="match status" value="1"/>
</dbReference>
<name>W9G8X3_9MICO</name>
<dbReference type="RefSeq" id="WP_034802210.1">
    <property type="nucleotide sequence ID" value="NZ_AWSA01000008.1"/>
</dbReference>
<feature type="active site" description="Proton donor" evidence="9">
    <location>
        <position position="295"/>
    </location>
</feature>